<name>A0A813F896_POLGL</name>
<accession>A0A813F896</accession>
<dbReference type="Proteomes" id="UP000654075">
    <property type="component" value="Unassembled WGS sequence"/>
</dbReference>
<dbReference type="AlphaFoldDB" id="A0A813F896"/>
<sequence length="721" mass="79046">DLTSWKPLQRELLELLAVHSVSPAEATDRATASQWLGLLPVHGLLWAECPEAQAAFRLMQALVFYPPAALEDWGFAEEARLVHGSWDQVVPDSFRAISLWAMAKLAELLCDKDALLDALESVESNIIPPPRTKDKPLELPSCEGNLDSLPTVPLLGELLRLGPGYWESRAEAVAGPLAALLAGVAVGAHDFELDKMCHSNPENPQDKFCVFSEALKSDGDQQSVWEALASESLPEDEVVLGWGLCDVSHVQVAEQVAVNVVGASIRRSKLGITVEAALFFENQRTWQPEMKDLICSRCFESAPGANFFRISCSGSPATVTSALGGPRPWSATSVACSLPLGAEGLSADHLDINLFETTGAWQRPVALRLCRSAVPRTRSTVAVCTQPLFNLQARPHVLTDWLVYHRDVLGVDGSIDIYDIDGSAAVEGSLGVSYFPRFPKLIGSPWLASATRLTSPYVTEILQQMHCLYRHRSLGTQWVLFLHSPDEYLVSRAFGERAVSALHWALAESGRQRTSWIGLTARNFGGQDAGVELPAVSRFTKYDPDTSDHGCFAVMAHPGNVLSMHVHWARKRHPALTTWMTDNSLLRVNHYLDLFAARSSRAESRFWKEDESALWAAAHLRKDAAESQAVRVAAALAGWAGRDSSQAAIASHARARRSALQQALVFFWPPGATTPPTTTITTAIATTTTITTTRTMARASVERLWRRRSICAYTTSRRETT</sequence>
<organism evidence="1 2">
    <name type="scientific">Polarella glacialis</name>
    <name type="common">Dinoflagellate</name>
    <dbReference type="NCBI Taxonomy" id="89957"/>
    <lineage>
        <taxon>Eukaryota</taxon>
        <taxon>Sar</taxon>
        <taxon>Alveolata</taxon>
        <taxon>Dinophyceae</taxon>
        <taxon>Suessiales</taxon>
        <taxon>Suessiaceae</taxon>
        <taxon>Polarella</taxon>
    </lineage>
</organism>
<evidence type="ECO:0000313" key="2">
    <source>
        <dbReference type="Proteomes" id="UP000654075"/>
    </source>
</evidence>
<evidence type="ECO:0000313" key="1">
    <source>
        <dbReference type="EMBL" id="CAE8607830.1"/>
    </source>
</evidence>
<reference evidence="1" key="1">
    <citation type="submission" date="2021-02" db="EMBL/GenBank/DDBJ databases">
        <authorList>
            <person name="Dougan E. K."/>
            <person name="Rhodes N."/>
            <person name="Thang M."/>
            <person name="Chan C."/>
        </authorList>
    </citation>
    <scope>NUCLEOTIDE SEQUENCE</scope>
</reference>
<dbReference type="EMBL" id="CAJNNV010022133">
    <property type="protein sequence ID" value="CAE8607830.1"/>
    <property type="molecule type" value="Genomic_DNA"/>
</dbReference>
<feature type="non-terminal residue" evidence="1">
    <location>
        <position position="1"/>
    </location>
</feature>
<comment type="caution">
    <text evidence="1">The sequence shown here is derived from an EMBL/GenBank/DDBJ whole genome shotgun (WGS) entry which is preliminary data.</text>
</comment>
<keyword evidence="2" id="KW-1185">Reference proteome</keyword>
<gene>
    <name evidence="1" type="ORF">PGLA1383_LOCUS25741</name>
</gene>
<proteinExistence type="predicted"/>
<protein>
    <submittedName>
        <fullName evidence="1">Uncharacterized protein</fullName>
    </submittedName>
</protein>